<reference evidence="2" key="1">
    <citation type="submission" date="2020-11" db="EMBL/GenBank/DDBJ databases">
        <authorList>
            <person name="Whitehead M."/>
        </authorList>
    </citation>
    <scope>NUCLEOTIDE SEQUENCE</scope>
    <source>
        <strain evidence="2">EGII</strain>
    </source>
</reference>
<feature type="region of interest" description="Disordered" evidence="1">
    <location>
        <begin position="56"/>
        <end position="103"/>
    </location>
</feature>
<dbReference type="AlphaFoldDB" id="A0A811UE64"/>
<feature type="compositionally biased region" description="Basic residues" evidence="1">
    <location>
        <begin position="84"/>
        <end position="95"/>
    </location>
</feature>
<gene>
    <name evidence="2" type="ORF">CCAP1982_LOCUS4499</name>
</gene>
<feature type="region of interest" description="Disordered" evidence="1">
    <location>
        <begin position="1"/>
        <end position="33"/>
    </location>
</feature>
<comment type="caution">
    <text evidence="2">The sequence shown here is derived from an EMBL/GenBank/DDBJ whole genome shotgun (WGS) entry which is preliminary data.</text>
</comment>
<dbReference type="EMBL" id="CAJHJT010000001">
    <property type="protein sequence ID" value="CAD6995795.1"/>
    <property type="molecule type" value="Genomic_DNA"/>
</dbReference>
<evidence type="ECO:0000313" key="3">
    <source>
        <dbReference type="Proteomes" id="UP000606786"/>
    </source>
</evidence>
<dbReference type="Proteomes" id="UP000606786">
    <property type="component" value="Unassembled WGS sequence"/>
</dbReference>
<protein>
    <submittedName>
        <fullName evidence="2">(Mediterranean fruit fly) hypothetical protein</fullName>
    </submittedName>
</protein>
<evidence type="ECO:0000313" key="2">
    <source>
        <dbReference type="EMBL" id="CAD6995795.1"/>
    </source>
</evidence>
<name>A0A811UE64_CERCA</name>
<accession>A0A811UE64</accession>
<sequence length="103" mass="11100">MKEAHAYSPTKRRQVQATQTDRREGSRTGEPAVAVDSATALATDIDGVVDEASLAGRSKETTTQQSQKKNIKAGKKVVISAKAANKKKKSPKKPQHIALNWSS</sequence>
<keyword evidence="3" id="KW-1185">Reference proteome</keyword>
<feature type="non-terminal residue" evidence="2">
    <location>
        <position position="103"/>
    </location>
</feature>
<evidence type="ECO:0000256" key="1">
    <source>
        <dbReference type="SAM" id="MobiDB-lite"/>
    </source>
</evidence>
<proteinExistence type="predicted"/>
<organism evidence="2 3">
    <name type="scientific">Ceratitis capitata</name>
    <name type="common">Mediterranean fruit fly</name>
    <name type="synonym">Tephritis capitata</name>
    <dbReference type="NCBI Taxonomy" id="7213"/>
    <lineage>
        <taxon>Eukaryota</taxon>
        <taxon>Metazoa</taxon>
        <taxon>Ecdysozoa</taxon>
        <taxon>Arthropoda</taxon>
        <taxon>Hexapoda</taxon>
        <taxon>Insecta</taxon>
        <taxon>Pterygota</taxon>
        <taxon>Neoptera</taxon>
        <taxon>Endopterygota</taxon>
        <taxon>Diptera</taxon>
        <taxon>Brachycera</taxon>
        <taxon>Muscomorpha</taxon>
        <taxon>Tephritoidea</taxon>
        <taxon>Tephritidae</taxon>
        <taxon>Ceratitis</taxon>
        <taxon>Ceratitis</taxon>
    </lineage>
</organism>